<organism evidence="1 2">
    <name type="scientific">Eubacterium ruminantium</name>
    <dbReference type="NCBI Taxonomy" id="42322"/>
    <lineage>
        <taxon>Bacteria</taxon>
        <taxon>Bacillati</taxon>
        <taxon>Bacillota</taxon>
        <taxon>Clostridia</taxon>
        <taxon>Eubacteriales</taxon>
        <taxon>Eubacteriaceae</taxon>
        <taxon>Eubacterium</taxon>
    </lineage>
</organism>
<keyword evidence="2" id="KW-1185">Reference proteome</keyword>
<accession>A0A1T4QW80</accession>
<evidence type="ECO:0000313" key="2">
    <source>
        <dbReference type="Proteomes" id="UP000189857"/>
    </source>
</evidence>
<evidence type="ECO:0000313" key="1">
    <source>
        <dbReference type="EMBL" id="SKA08059.1"/>
    </source>
</evidence>
<protein>
    <submittedName>
        <fullName evidence="1">Uncharacterized protein</fullName>
    </submittedName>
</protein>
<name>A0A1T4QW80_9FIRM</name>
<sequence>MNGHKTYLERWWKNNTRYIGLHNYKVPWKEIGQKPIWRIRTNGASRKNGDTCFDINVFLGYIVFNYTNWNWRK</sequence>
<dbReference type="Proteomes" id="UP000189857">
    <property type="component" value="Unassembled WGS sequence"/>
</dbReference>
<gene>
    <name evidence="1" type="ORF">SAMN02745110_02545</name>
</gene>
<dbReference type="AlphaFoldDB" id="A0A1T4QW80"/>
<proteinExistence type="predicted"/>
<reference evidence="1 2" key="1">
    <citation type="submission" date="2017-02" db="EMBL/GenBank/DDBJ databases">
        <authorList>
            <person name="Peterson S.W."/>
        </authorList>
    </citation>
    <scope>NUCLEOTIDE SEQUENCE [LARGE SCALE GENOMIC DNA]</scope>
    <source>
        <strain evidence="1 2">ATCC 17233</strain>
    </source>
</reference>
<dbReference type="EMBL" id="FUXA01000030">
    <property type="protein sequence ID" value="SKA08059.1"/>
    <property type="molecule type" value="Genomic_DNA"/>
</dbReference>